<dbReference type="PANTHER" id="PTHR11371:SF28">
    <property type="entry name" value="DEOXYRIBONUCLEASE-1-LIKE 1"/>
    <property type="match status" value="1"/>
</dbReference>
<protein>
    <submittedName>
        <fullName evidence="6">Uncharacterized protein</fullName>
    </submittedName>
</protein>
<keyword evidence="2" id="KW-0732">Signal</keyword>
<accession>A0ABD0N8L2</accession>
<name>A0ABD0N8L2_CIRMR</name>
<keyword evidence="3" id="KW-0378">Hydrolase</keyword>
<keyword evidence="1" id="KW-0540">Nuclease</keyword>
<proteinExistence type="predicted"/>
<dbReference type="PANTHER" id="PTHR11371">
    <property type="entry name" value="DEOXYRIBONUCLEASE"/>
    <property type="match status" value="1"/>
</dbReference>
<dbReference type="PRINTS" id="PR00130">
    <property type="entry name" value="DNASEI"/>
</dbReference>
<reference evidence="6 7" key="1">
    <citation type="submission" date="2024-05" db="EMBL/GenBank/DDBJ databases">
        <title>Genome sequencing and assembly of Indian major carp, Cirrhinus mrigala (Hamilton, 1822).</title>
        <authorList>
            <person name="Mohindra V."/>
            <person name="Chowdhury L.M."/>
            <person name="Lal K."/>
            <person name="Jena J.K."/>
        </authorList>
    </citation>
    <scope>NUCLEOTIDE SEQUENCE [LARGE SCALE GENOMIC DNA]</scope>
    <source>
        <strain evidence="6">CM1030</strain>
        <tissue evidence="6">Blood</tissue>
    </source>
</reference>
<keyword evidence="4" id="KW-1015">Disulfide bond</keyword>
<dbReference type="InterPro" id="IPR036691">
    <property type="entry name" value="Endo/exonu/phosph_ase_sf"/>
</dbReference>
<evidence type="ECO:0000256" key="2">
    <source>
        <dbReference type="ARBA" id="ARBA00022729"/>
    </source>
</evidence>
<evidence type="ECO:0000313" key="7">
    <source>
        <dbReference type="Proteomes" id="UP001529510"/>
    </source>
</evidence>
<comment type="caution">
    <text evidence="6">The sequence shown here is derived from an EMBL/GenBank/DDBJ whole genome shotgun (WGS) entry which is preliminary data.</text>
</comment>
<sequence length="81" mass="9382">MSLLTVAKEFVLIPQHTTPSNATKEIDELYDVFEDIKAQWKIENVMFLGDFNAACGYVAKKNRKNIRLFSDPSFIWLIQDN</sequence>
<dbReference type="InterPro" id="IPR016202">
    <property type="entry name" value="DNase_I"/>
</dbReference>
<dbReference type="PROSITE" id="PS00919">
    <property type="entry name" value="DNASE_I_1"/>
    <property type="match status" value="1"/>
</dbReference>
<dbReference type="Gene3D" id="3.60.10.10">
    <property type="entry name" value="Endonuclease/exonuclease/phosphatase"/>
    <property type="match status" value="1"/>
</dbReference>
<dbReference type="Proteomes" id="UP001529510">
    <property type="component" value="Unassembled WGS sequence"/>
</dbReference>
<dbReference type="AlphaFoldDB" id="A0ABD0N8L2"/>
<evidence type="ECO:0000313" key="6">
    <source>
        <dbReference type="EMBL" id="KAL0158432.1"/>
    </source>
</evidence>
<dbReference type="GO" id="GO:0004518">
    <property type="term" value="F:nuclease activity"/>
    <property type="evidence" value="ECO:0007669"/>
    <property type="project" value="UniProtKB-KW"/>
</dbReference>
<dbReference type="SUPFAM" id="SSF56219">
    <property type="entry name" value="DNase I-like"/>
    <property type="match status" value="1"/>
</dbReference>
<gene>
    <name evidence="6" type="ORF">M9458_046508</name>
</gene>
<feature type="non-terminal residue" evidence="6">
    <location>
        <position position="81"/>
    </location>
</feature>
<evidence type="ECO:0000256" key="3">
    <source>
        <dbReference type="ARBA" id="ARBA00022801"/>
    </source>
</evidence>
<dbReference type="EMBL" id="JAMKFB020000023">
    <property type="protein sequence ID" value="KAL0158432.1"/>
    <property type="molecule type" value="Genomic_DNA"/>
</dbReference>
<dbReference type="GO" id="GO:0016787">
    <property type="term" value="F:hydrolase activity"/>
    <property type="evidence" value="ECO:0007669"/>
    <property type="project" value="UniProtKB-KW"/>
</dbReference>
<dbReference type="SMART" id="SM00476">
    <property type="entry name" value="DNaseIc"/>
    <property type="match status" value="1"/>
</dbReference>
<keyword evidence="5" id="KW-0325">Glycoprotein</keyword>
<keyword evidence="7" id="KW-1185">Reference proteome</keyword>
<evidence type="ECO:0000256" key="5">
    <source>
        <dbReference type="ARBA" id="ARBA00023180"/>
    </source>
</evidence>
<dbReference type="InterPro" id="IPR018057">
    <property type="entry name" value="Deoxyribonuclease-1_AS"/>
</dbReference>
<evidence type="ECO:0000256" key="1">
    <source>
        <dbReference type="ARBA" id="ARBA00022722"/>
    </source>
</evidence>
<evidence type="ECO:0000256" key="4">
    <source>
        <dbReference type="ARBA" id="ARBA00023157"/>
    </source>
</evidence>
<organism evidence="6 7">
    <name type="scientific">Cirrhinus mrigala</name>
    <name type="common">Mrigala</name>
    <dbReference type="NCBI Taxonomy" id="683832"/>
    <lineage>
        <taxon>Eukaryota</taxon>
        <taxon>Metazoa</taxon>
        <taxon>Chordata</taxon>
        <taxon>Craniata</taxon>
        <taxon>Vertebrata</taxon>
        <taxon>Euteleostomi</taxon>
        <taxon>Actinopterygii</taxon>
        <taxon>Neopterygii</taxon>
        <taxon>Teleostei</taxon>
        <taxon>Ostariophysi</taxon>
        <taxon>Cypriniformes</taxon>
        <taxon>Cyprinidae</taxon>
        <taxon>Labeoninae</taxon>
        <taxon>Labeonini</taxon>
        <taxon>Cirrhinus</taxon>
    </lineage>
</organism>